<keyword evidence="2" id="KW-0732">Signal</keyword>
<comment type="caution">
    <text evidence="3">The sequence shown here is derived from an EMBL/GenBank/DDBJ whole genome shotgun (WGS) entry which is preliminary data.</text>
</comment>
<protein>
    <submittedName>
        <fullName evidence="3">DUF4331 domain-containing protein</fullName>
    </submittedName>
</protein>
<dbReference type="EMBL" id="VNIM01000055">
    <property type="protein sequence ID" value="TVV72865.1"/>
    <property type="molecule type" value="Genomic_DNA"/>
</dbReference>
<sequence>MNTLGKTAPLAAALLALAACGGGGGSDSGSTSTSSSSGGQTGSSVDVTPCLTQQVTSTRTVTNLVVPDVLQLNLAAAQGFPNGRRLNDPVVDVILAAVFLDLKVHGADTFAKIPLNPSGPDVPQPAGFPYLAPAQGGTPAVTGGSGFVFRTDAPSAYTRVDRMGFPAVATALVSSANKTPFNDDTPAIDATGKWAPEFKATLTTLATALADDLRGLNLTGCAKVS</sequence>
<keyword evidence="4" id="KW-1185">Reference proteome</keyword>
<feature type="compositionally biased region" description="Low complexity" evidence="1">
    <location>
        <begin position="28"/>
        <end position="44"/>
    </location>
</feature>
<gene>
    <name evidence="3" type="ORF">FOY91_13330</name>
</gene>
<feature type="signal peptide" evidence="2">
    <location>
        <begin position="1"/>
        <end position="21"/>
    </location>
</feature>
<reference evidence="3 4" key="1">
    <citation type="submission" date="2019-07" db="EMBL/GenBank/DDBJ databases">
        <title>Sphingomonas solaris sp. nov., isolated from a solar panel from Boston, Massachusetts.</title>
        <authorList>
            <person name="Tanner K."/>
            <person name="Pascual J."/>
            <person name="Mancuso C."/>
            <person name="Pereto J."/>
            <person name="Khalil A."/>
            <person name="Vilanova C."/>
        </authorList>
    </citation>
    <scope>NUCLEOTIDE SEQUENCE [LARGE SCALE GENOMIC DNA]</scope>
    <source>
        <strain evidence="3 4">R4DWN</strain>
    </source>
</reference>
<feature type="chain" id="PRO_5022150193" evidence="2">
    <location>
        <begin position="22"/>
        <end position="225"/>
    </location>
</feature>
<dbReference type="AlphaFoldDB" id="A0A558R0F1"/>
<feature type="region of interest" description="Disordered" evidence="1">
    <location>
        <begin position="26"/>
        <end position="47"/>
    </location>
</feature>
<dbReference type="PROSITE" id="PS51257">
    <property type="entry name" value="PROKAR_LIPOPROTEIN"/>
    <property type="match status" value="1"/>
</dbReference>
<name>A0A558R0F1_9SPHN</name>
<dbReference type="Pfam" id="PF14224">
    <property type="entry name" value="DUF4331"/>
    <property type="match status" value="1"/>
</dbReference>
<dbReference type="RefSeq" id="WP_145152761.1">
    <property type="nucleotide sequence ID" value="NZ_VNIM01000055.1"/>
</dbReference>
<evidence type="ECO:0000256" key="1">
    <source>
        <dbReference type="SAM" id="MobiDB-lite"/>
    </source>
</evidence>
<proteinExistence type="predicted"/>
<evidence type="ECO:0000313" key="4">
    <source>
        <dbReference type="Proteomes" id="UP000318681"/>
    </source>
</evidence>
<dbReference type="Proteomes" id="UP000318681">
    <property type="component" value="Unassembled WGS sequence"/>
</dbReference>
<accession>A0A558R0F1</accession>
<evidence type="ECO:0000256" key="2">
    <source>
        <dbReference type="SAM" id="SignalP"/>
    </source>
</evidence>
<organism evidence="3 4">
    <name type="scientific">Alterirhizorhabdus solaris</name>
    <dbReference type="NCBI Taxonomy" id="2529389"/>
    <lineage>
        <taxon>Bacteria</taxon>
        <taxon>Pseudomonadati</taxon>
        <taxon>Pseudomonadota</taxon>
        <taxon>Alphaproteobacteria</taxon>
        <taxon>Sphingomonadales</taxon>
        <taxon>Rhizorhabdaceae</taxon>
        <taxon>Alterirhizorhabdus</taxon>
    </lineage>
</organism>
<dbReference type="OrthoDB" id="525451at2"/>
<evidence type="ECO:0000313" key="3">
    <source>
        <dbReference type="EMBL" id="TVV72865.1"/>
    </source>
</evidence>
<dbReference type="InterPro" id="IPR025566">
    <property type="entry name" value="DUF4331"/>
</dbReference>